<dbReference type="SMART" id="SM01133">
    <property type="entry name" value="DeoC"/>
    <property type="match status" value="1"/>
</dbReference>
<dbReference type="Pfam" id="PF01791">
    <property type="entry name" value="DeoC"/>
    <property type="match status" value="1"/>
</dbReference>
<feature type="active site" description="Proton donor" evidence="5">
    <location>
        <position position="173"/>
    </location>
</feature>
<dbReference type="InterPro" id="IPR050456">
    <property type="entry name" value="DeoC/FbaB_aldolase"/>
</dbReference>
<feature type="active site" description="Schiff-base intermediate with dihydroxyacetone-P" evidence="5">
    <location>
        <position position="204"/>
    </location>
</feature>
<dbReference type="InterPro" id="IPR041720">
    <property type="entry name" value="FbaB-like"/>
</dbReference>
<evidence type="ECO:0000256" key="4">
    <source>
        <dbReference type="ARBA" id="ARBA00049653"/>
    </source>
</evidence>
<dbReference type="InterPro" id="IPR013785">
    <property type="entry name" value="Aldolase_TIM"/>
</dbReference>
<dbReference type="AlphaFoldDB" id="A0A2N2E204"/>
<dbReference type="PIRSF" id="PIRSF038992">
    <property type="entry name" value="Aldolase_Ia"/>
    <property type="match status" value="1"/>
</dbReference>
<keyword evidence="2" id="KW-0456">Lyase</keyword>
<keyword evidence="3" id="KW-0704">Schiff base</keyword>
<comment type="caution">
    <text evidence="6">The sequence shown here is derived from an EMBL/GenBank/DDBJ whole genome shotgun (WGS) entry which is preliminary data.</text>
</comment>
<evidence type="ECO:0000256" key="2">
    <source>
        <dbReference type="ARBA" id="ARBA00023239"/>
    </source>
</evidence>
<reference evidence="6 7" key="1">
    <citation type="journal article" date="2017" name="ISME J.">
        <title>Potential for microbial H2 and metal transformations associated with novel bacteria and archaea in deep terrestrial subsurface sediments.</title>
        <authorList>
            <person name="Hernsdorf A.W."/>
            <person name="Amano Y."/>
            <person name="Miyakawa K."/>
            <person name="Ise K."/>
            <person name="Suzuki Y."/>
            <person name="Anantharaman K."/>
            <person name="Probst A."/>
            <person name="Burstein D."/>
            <person name="Thomas B.C."/>
            <person name="Banfield J.F."/>
        </authorList>
    </citation>
    <scope>NUCLEOTIDE SEQUENCE [LARGE SCALE GENOMIC DNA]</scope>
    <source>
        <strain evidence="6">HGW-Falkowbacteria-2</strain>
    </source>
</reference>
<evidence type="ECO:0000313" key="7">
    <source>
        <dbReference type="Proteomes" id="UP000233325"/>
    </source>
</evidence>
<evidence type="ECO:0000256" key="1">
    <source>
        <dbReference type="ARBA" id="ARBA00013068"/>
    </source>
</evidence>
<dbReference type="PANTHER" id="PTHR47916:SF4">
    <property type="entry name" value="FRUCTOSE-BISPHOSPHATE ALDOLASE CLASS 1"/>
    <property type="match status" value="1"/>
</dbReference>
<dbReference type="InterPro" id="IPR002915">
    <property type="entry name" value="DeoC/FbaB/LacD_aldolase"/>
</dbReference>
<accession>A0A2N2E204</accession>
<protein>
    <recommendedName>
        <fullName evidence="1">fructose-bisphosphate aldolase</fullName>
        <ecNumber evidence="1">4.1.2.13</ecNumber>
    </recommendedName>
</protein>
<dbReference type="SUPFAM" id="SSF51569">
    <property type="entry name" value="Aldolase"/>
    <property type="match status" value="1"/>
</dbReference>
<evidence type="ECO:0000256" key="3">
    <source>
        <dbReference type="ARBA" id="ARBA00023270"/>
    </source>
</evidence>
<dbReference type="EC" id="4.1.2.13" evidence="1"/>
<organism evidence="6 7">
    <name type="scientific">Candidatus Falkowbacteria bacterium HGW-Falkowbacteria-2</name>
    <dbReference type="NCBI Taxonomy" id="2013769"/>
    <lineage>
        <taxon>Bacteria</taxon>
        <taxon>Candidatus Falkowiibacteriota</taxon>
    </lineage>
</organism>
<sequence length="321" mass="34825">MNDFMTPLTIPKNKRSTYRQNFKIATKGTGNLLLFAADQKVEHLNDDFVGAGITPEDASPEHLFQVAAGIPGAVMAAHIGLLSHYGNDYRHLPFILKVNGKSPLDKRLDDLYSGAWLSSDRIEQFTENSGLNIVGLGYTVILGSSREAKMLKQASKVIQTAHELGLLAIIWMYPRNSSIKNEEDVHLVAGGAGVAACLGADFVKVKYPYKKYIDDKKATAFQEVTKAAGRTRVICVGGSKLPAEELLKHLGRQLKNGSTGLAIGRNLHQRPLKEATALGNAIAAMLHKGATAAEAIKIYKGDKSKAKKAVVRPPKRLLGLF</sequence>
<gene>
    <name evidence="6" type="ORF">CVU83_01130</name>
</gene>
<dbReference type="EMBL" id="PHAH01000011">
    <property type="protein sequence ID" value="PKM88743.1"/>
    <property type="molecule type" value="Genomic_DNA"/>
</dbReference>
<proteinExistence type="inferred from homology"/>
<evidence type="ECO:0000313" key="6">
    <source>
        <dbReference type="EMBL" id="PKM88743.1"/>
    </source>
</evidence>
<dbReference type="Proteomes" id="UP000233325">
    <property type="component" value="Unassembled WGS sequence"/>
</dbReference>
<dbReference type="GO" id="GO:0004332">
    <property type="term" value="F:fructose-bisphosphate aldolase activity"/>
    <property type="evidence" value="ECO:0007669"/>
    <property type="project" value="UniProtKB-EC"/>
</dbReference>
<name>A0A2N2E204_9BACT</name>
<dbReference type="PANTHER" id="PTHR47916">
    <property type="entry name" value="FRUCTOSE-BISPHOSPHATE ALDOLASE CLASS 1"/>
    <property type="match status" value="1"/>
</dbReference>
<dbReference type="Gene3D" id="3.20.20.70">
    <property type="entry name" value="Aldolase class I"/>
    <property type="match status" value="1"/>
</dbReference>
<comment type="similarity">
    <text evidence="4">Belongs to the DeoC/FbaB aldolase family. FbaB subfamily.</text>
</comment>
<evidence type="ECO:0000256" key="5">
    <source>
        <dbReference type="PIRSR" id="PIRSR038992-1"/>
    </source>
</evidence>